<comment type="caution">
    <text evidence="8">The sequence shown here is derived from an EMBL/GenBank/DDBJ whole genome shotgun (WGS) entry which is preliminary data.</text>
</comment>
<dbReference type="NCBIfam" id="NF008501">
    <property type="entry name" value="PRK11411.1"/>
    <property type="match status" value="1"/>
</dbReference>
<dbReference type="SUPFAM" id="SSF53807">
    <property type="entry name" value="Helical backbone' metal receptor"/>
    <property type="match status" value="1"/>
</dbReference>
<dbReference type="GO" id="GO:1901678">
    <property type="term" value="P:iron coordination entity transport"/>
    <property type="evidence" value="ECO:0007669"/>
    <property type="project" value="UniProtKB-ARBA"/>
</dbReference>
<keyword evidence="4" id="KW-0408">Iron</keyword>
<dbReference type="HOGENOM" id="CLU_038034_0_0_4"/>
<gene>
    <name evidence="8" type="ORF">HMPREF0551_1312</name>
</gene>
<dbReference type="PROSITE" id="PS51318">
    <property type="entry name" value="TAT"/>
    <property type="match status" value="1"/>
</dbReference>
<feature type="chain" id="PRO_5003224104" evidence="6">
    <location>
        <begin position="28"/>
        <end position="301"/>
    </location>
</feature>
<keyword evidence="4" id="KW-0406">Ion transport</keyword>
<evidence type="ECO:0000256" key="6">
    <source>
        <dbReference type="SAM" id="SignalP"/>
    </source>
</evidence>
<accession>E7RX99</accession>
<dbReference type="PANTHER" id="PTHR30532">
    <property type="entry name" value="IRON III DICITRATE-BINDING PERIPLASMIC PROTEIN"/>
    <property type="match status" value="1"/>
</dbReference>
<organism evidence="8 9">
    <name type="scientific">Lautropia mirabilis ATCC 51599</name>
    <dbReference type="NCBI Taxonomy" id="887898"/>
    <lineage>
        <taxon>Bacteria</taxon>
        <taxon>Pseudomonadati</taxon>
        <taxon>Pseudomonadota</taxon>
        <taxon>Betaproteobacteria</taxon>
        <taxon>Burkholderiales</taxon>
        <taxon>Burkholderiaceae</taxon>
        <taxon>Lautropia</taxon>
    </lineage>
</organism>
<dbReference type="PROSITE" id="PS50983">
    <property type="entry name" value="FE_B12_PBP"/>
    <property type="match status" value="1"/>
</dbReference>
<name>E7RX99_9BURK</name>
<dbReference type="PANTHER" id="PTHR30532:SF29">
    <property type="entry name" value="FE(3+) DICITRATE-BINDING PERIPLASMIC PROTEIN"/>
    <property type="match status" value="1"/>
</dbReference>
<evidence type="ECO:0000256" key="3">
    <source>
        <dbReference type="ARBA" id="ARBA00022448"/>
    </source>
</evidence>
<dbReference type="CDD" id="cd01146">
    <property type="entry name" value="FhuD"/>
    <property type="match status" value="1"/>
</dbReference>
<reference evidence="8 9" key="1">
    <citation type="submission" date="2010-12" db="EMBL/GenBank/DDBJ databases">
        <authorList>
            <person name="Muzny D."/>
            <person name="Qin X."/>
            <person name="Deng J."/>
            <person name="Jiang H."/>
            <person name="Liu Y."/>
            <person name="Qu J."/>
            <person name="Song X.-Z."/>
            <person name="Zhang L."/>
            <person name="Thornton R."/>
            <person name="Coyle M."/>
            <person name="Francisco L."/>
            <person name="Jackson L."/>
            <person name="Javaid M."/>
            <person name="Korchina V."/>
            <person name="Kovar C."/>
            <person name="Mata R."/>
            <person name="Mathew T."/>
            <person name="Ngo R."/>
            <person name="Nguyen L."/>
            <person name="Nguyen N."/>
            <person name="Okwuonu G."/>
            <person name="Ongeri F."/>
            <person name="Pham C."/>
            <person name="Simmons D."/>
            <person name="Wilczek-Boney K."/>
            <person name="Hale W."/>
            <person name="Jakkamsetti A."/>
            <person name="Pham P."/>
            <person name="Ruth R."/>
            <person name="San Lucas F."/>
            <person name="Warren J."/>
            <person name="Zhang J."/>
            <person name="Zhao Z."/>
            <person name="Zhou C."/>
            <person name="Zhu D."/>
            <person name="Lee S."/>
            <person name="Bess C."/>
            <person name="Blankenburg K."/>
            <person name="Forbes L."/>
            <person name="Fu Q."/>
            <person name="Gubbala S."/>
            <person name="Hirani K."/>
            <person name="Jayaseelan J.C."/>
            <person name="Lara F."/>
            <person name="Munidasa M."/>
            <person name="Palculict T."/>
            <person name="Patil S."/>
            <person name="Pu L.-L."/>
            <person name="Saada N."/>
            <person name="Tang L."/>
            <person name="Weissenberger G."/>
            <person name="Zhu Y."/>
            <person name="Hemphill L."/>
            <person name="Shang Y."/>
            <person name="Youmans B."/>
            <person name="Ayvaz T."/>
            <person name="Ross M."/>
            <person name="Santibanez J."/>
            <person name="Aqrawi P."/>
            <person name="Gross S."/>
            <person name="Joshi V."/>
            <person name="Fowler G."/>
            <person name="Nazareth L."/>
            <person name="Reid J."/>
            <person name="Worley K."/>
            <person name="Petrosino J."/>
            <person name="Highlander S."/>
            <person name="Gibbs R."/>
        </authorList>
    </citation>
    <scope>NUCLEOTIDE SEQUENCE [LARGE SCALE GENOMIC DNA]</scope>
    <source>
        <strain evidence="8 9">ATCC 51599</strain>
    </source>
</reference>
<evidence type="ECO:0000256" key="2">
    <source>
        <dbReference type="ARBA" id="ARBA00008814"/>
    </source>
</evidence>
<keyword evidence="9" id="KW-1185">Reference proteome</keyword>
<dbReference type="Pfam" id="PF01497">
    <property type="entry name" value="Peripla_BP_2"/>
    <property type="match status" value="1"/>
</dbReference>
<dbReference type="AlphaFoldDB" id="E7RX99"/>
<comment type="subcellular location">
    <subcellularLocation>
        <location evidence="1">Cell envelope</location>
    </subcellularLocation>
</comment>
<dbReference type="InterPro" id="IPR051313">
    <property type="entry name" value="Bact_iron-sidero_bind"/>
</dbReference>
<evidence type="ECO:0000256" key="5">
    <source>
        <dbReference type="ARBA" id="ARBA00022729"/>
    </source>
</evidence>
<evidence type="ECO:0000256" key="1">
    <source>
        <dbReference type="ARBA" id="ARBA00004196"/>
    </source>
</evidence>
<protein>
    <submittedName>
        <fullName evidence="8">Tat pathway signal sequence domain protein</fullName>
    </submittedName>
</protein>
<keyword evidence="5 6" id="KW-0732">Signal</keyword>
<sequence>MSLNRRKYLTGMLALGLGLSLASAAHAITVKDDQGELTLDKVPTRIVALEFSFVDALANVGVSPVGVADDNQPSRVIQPVRDLIRPWTSVGTRSQPNMESIAALKPDLIIADSSRHRAAYGQLSKIAPVLLLNSRYGSYNDILKQDQTIGDVVGKSTEMQARISQLQAKVKDIAKEIPDGQTAMYGSSRENTLDVHTQDTFAGSLLAALGFKVPQADGGKDIYDIDLEHVLAMNPDWMFIAHYREESVVRKWAQQPLWKALTVTKKDQLISVDPELWARSRGLTAAALMVEQVKAAVEKKR</sequence>
<keyword evidence="4" id="KW-0410">Iron transport</keyword>
<keyword evidence="3" id="KW-0813">Transport</keyword>
<feature type="signal peptide" evidence="6">
    <location>
        <begin position="1"/>
        <end position="27"/>
    </location>
</feature>
<evidence type="ECO:0000313" key="8">
    <source>
        <dbReference type="EMBL" id="EFV94895.1"/>
    </source>
</evidence>
<dbReference type="InterPro" id="IPR006311">
    <property type="entry name" value="TAT_signal"/>
</dbReference>
<dbReference type="eggNOG" id="COG4594">
    <property type="taxonomic scope" value="Bacteria"/>
</dbReference>
<dbReference type="Proteomes" id="UP000011021">
    <property type="component" value="Unassembled WGS sequence"/>
</dbReference>
<evidence type="ECO:0000256" key="4">
    <source>
        <dbReference type="ARBA" id="ARBA00022496"/>
    </source>
</evidence>
<proteinExistence type="inferred from homology"/>
<dbReference type="RefSeq" id="WP_005673576.1">
    <property type="nucleotide sequence ID" value="NZ_CP146288.1"/>
</dbReference>
<feature type="domain" description="Fe/B12 periplasmic-binding" evidence="7">
    <location>
        <begin position="45"/>
        <end position="301"/>
    </location>
</feature>
<evidence type="ECO:0000259" key="7">
    <source>
        <dbReference type="PROSITE" id="PS50983"/>
    </source>
</evidence>
<evidence type="ECO:0000313" key="9">
    <source>
        <dbReference type="Proteomes" id="UP000011021"/>
    </source>
</evidence>
<comment type="similarity">
    <text evidence="2">Belongs to the bacterial solute-binding protein 8 family.</text>
</comment>
<dbReference type="Gene3D" id="3.40.50.1980">
    <property type="entry name" value="Nitrogenase molybdenum iron protein domain"/>
    <property type="match status" value="2"/>
</dbReference>
<dbReference type="InterPro" id="IPR002491">
    <property type="entry name" value="ABC_transptr_periplasmic_BD"/>
</dbReference>
<dbReference type="STRING" id="887898.HMPREF0551_1312"/>
<dbReference type="EMBL" id="AEQP01000008">
    <property type="protein sequence ID" value="EFV94895.1"/>
    <property type="molecule type" value="Genomic_DNA"/>
</dbReference>
<dbReference type="GO" id="GO:0030288">
    <property type="term" value="C:outer membrane-bounded periplasmic space"/>
    <property type="evidence" value="ECO:0007669"/>
    <property type="project" value="TreeGrafter"/>
</dbReference>